<protein>
    <recommendedName>
        <fullName evidence="2">Myb-like domain-containing protein</fullName>
    </recommendedName>
</protein>
<reference evidence="3" key="1">
    <citation type="journal article" date="2019" name="Beilstein J. Org. Chem.">
        <title>Nanangenines: drimane sesquiterpenoids as the dominant metabolite cohort of a novel Australian fungus, Aspergillus nanangensis.</title>
        <authorList>
            <person name="Lacey H.J."/>
            <person name="Gilchrist C.L.M."/>
            <person name="Crombie A."/>
            <person name="Kalaitzis J.A."/>
            <person name="Vuong D."/>
            <person name="Rutledge P.J."/>
            <person name="Turner P."/>
            <person name="Pitt J.I."/>
            <person name="Lacey E."/>
            <person name="Chooi Y.H."/>
            <person name="Piggott A.M."/>
        </authorList>
    </citation>
    <scope>NUCLEOTIDE SEQUENCE</scope>
    <source>
        <strain evidence="3">MST-FP2251</strain>
    </source>
</reference>
<dbReference type="SUPFAM" id="SSF46689">
    <property type="entry name" value="Homeodomain-like"/>
    <property type="match status" value="1"/>
</dbReference>
<gene>
    <name evidence="3" type="ORF">FE257_007064</name>
</gene>
<dbReference type="EMBL" id="VCAU01000033">
    <property type="protein sequence ID" value="KAF9889758.1"/>
    <property type="molecule type" value="Genomic_DNA"/>
</dbReference>
<feature type="region of interest" description="Disordered" evidence="1">
    <location>
        <begin position="206"/>
        <end position="228"/>
    </location>
</feature>
<evidence type="ECO:0000313" key="4">
    <source>
        <dbReference type="Proteomes" id="UP001194746"/>
    </source>
</evidence>
<dbReference type="Proteomes" id="UP001194746">
    <property type="component" value="Unassembled WGS sequence"/>
</dbReference>
<dbReference type="InterPro" id="IPR001005">
    <property type="entry name" value="SANT/Myb"/>
</dbReference>
<organism evidence="3 4">
    <name type="scientific">Aspergillus nanangensis</name>
    <dbReference type="NCBI Taxonomy" id="2582783"/>
    <lineage>
        <taxon>Eukaryota</taxon>
        <taxon>Fungi</taxon>
        <taxon>Dikarya</taxon>
        <taxon>Ascomycota</taxon>
        <taxon>Pezizomycotina</taxon>
        <taxon>Eurotiomycetes</taxon>
        <taxon>Eurotiomycetidae</taxon>
        <taxon>Eurotiales</taxon>
        <taxon>Aspergillaceae</taxon>
        <taxon>Aspergillus</taxon>
        <taxon>Aspergillus subgen. Circumdati</taxon>
    </lineage>
</organism>
<sequence length="228" mass="26228">MPVIMLEGERCYFPSMGFSRNTTEEWFTNKGQVRVKRAPDHAHTVSTTNTWSKEDDSRLRELKALYIPWQRISVVLGDRPVRELKERWRYLQGDHLRRKGTEVVGMAECLGSRRRKKSISGCGISEDKETERHVSFSDPLVTDGDTDDSVSDESDSSDDSGQPRKRVRRIIYINEEFCVEDVILLHQIASEWKRDRWLTISNSFSEKTGRSMTPEQAQSILGGSEADN</sequence>
<keyword evidence="4" id="KW-1185">Reference proteome</keyword>
<evidence type="ECO:0000259" key="2">
    <source>
        <dbReference type="PROSITE" id="PS50090"/>
    </source>
</evidence>
<feature type="compositionally biased region" description="Polar residues" evidence="1">
    <location>
        <begin position="206"/>
        <end position="221"/>
    </location>
</feature>
<dbReference type="PROSITE" id="PS50090">
    <property type="entry name" value="MYB_LIKE"/>
    <property type="match status" value="1"/>
</dbReference>
<evidence type="ECO:0000256" key="1">
    <source>
        <dbReference type="SAM" id="MobiDB-lite"/>
    </source>
</evidence>
<accession>A0AAD4CQ53</accession>
<feature type="region of interest" description="Disordered" evidence="1">
    <location>
        <begin position="120"/>
        <end position="163"/>
    </location>
</feature>
<proteinExistence type="predicted"/>
<feature type="compositionally biased region" description="Basic and acidic residues" evidence="1">
    <location>
        <begin position="125"/>
        <end position="135"/>
    </location>
</feature>
<feature type="compositionally biased region" description="Acidic residues" evidence="1">
    <location>
        <begin position="144"/>
        <end position="158"/>
    </location>
</feature>
<feature type="domain" description="Myb-like" evidence="2">
    <location>
        <begin position="49"/>
        <end position="92"/>
    </location>
</feature>
<evidence type="ECO:0000313" key="3">
    <source>
        <dbReference type="EMBL" id="KAF9889758.1"/>
    </source>
</evidence>
<name>A0AAD4CQ53_ASPNN</name>
<comment type="caution">
    <text evidence="3">The sequence shown here is derived from an EMBL/GenBank/DDBJ whole genome shotgun (WGS) entry which is preliminary data.</text>
</comment>
<dbReference type="AlphaFoldDB" id="A0AAD4CQ53"/>
<reference evidence="3" key="2">
    <citation type="submission" date="2020-02" db="EMBL/GenBank/DDBJ databases">
        <authorList>
            <person name="Gilchrist C.L.M."/>
            <person name="Chooi Y.-H."/>
        </authorList>
    </citation>
    <scope>NUCLEOTIDE SEQUENCE</scope>
    <source>
        <strain evidence="3">MST-FP2251</strain>
    </source>
</reference>
<dbReference type="CDD" id="cd00167">
    <property type="entry name" value="SANT"/>
    <property type="match status" value="1"/>
</dbReference>
<dbReference type="SMART" id="SM00717">
    <property type="entry name" value="SANT"/>
    <property type="match status" value="1"/>
</dbReference>
<dbReference type="InterPro" id="IPR009057">
    <property type="entry name" value="Homeodomain-like_sf"/>
</dbReference>